<keyword evidence="12" id="KW-1185">Reference proteome</keyword>
<reference evidence="11 12" key="1">
    <citation type="journal article" date="2017" name="PLoS Biol.">
        <title>The sea cucumber genome provides insights into morphological evolution and visceral regeneration.</title>
        <authorList>
            <person name="Zhang X."/>
            <person name="Sun L."/>
            <person name="Yuan J."/>
            <person name="Sun Y."/>
            <person name="Gao Y."/>
            <person name="Zhang L."/>
            <person name="Li S."/>
            <person name="Dai H."/>
            <person name="Hamel J.F."/>
            <person name="Liu C."/>
            <person name="Yu Y."/>
            <person name="Liu S."/>
            <person name="Lin W."/>
            <person name="Guo K."/>
            <person name="Jin S."/>
            <person name="Xu P."/>
            <person name="Storey K.B."/>
            <person name="Huan P."/>
            <person name="Zhang T."/>
            <person name="Zhou Y."/>
            <person name="Zhang J."/>
            <person name="Lin C."/>
            <person name="Li X."/>
            <person name="Xing L."/>
            <person name="Huo D."/>
            <person name="Sun M."/>
            <person name="Wang L."/>
            <person name="Mercier A."/>
            <person name="Li F."/>
            <person name="Yang H."/>
            <person name="Xiang J."/>
        </authorList>
    </citation>
    <scope>NUCLEOTIDE SEQUENCE [LARGE SCALE GENOMIC DNA]</scope>
    <source>
        <strain evidence="11">Shaxun</strain>
        <tissue evidence="11">Muscle</tissue>
    </source>
</reference>
<dbReference type="Gene3D" id="3.30.160.60">
    <property type="entry name" value="Classic Zinc Finger"/>
    <property type="match status" value="1"/>
</dbReference>
<feature type="domain" description="UBZ4-type" evidence="10">
    <location>
        <begin position="405"/>
        <end position="430"/>
    </location>
</feature>
<dbReference type="GO" id="GO:0003697">
    <property type="term" value="F:single-stranded DNA binding"/>
    <property type="evidence" value="ECO:0007669"/>
    <property type="project" value="InterPro"/>
</dbReference>
<feature type="compositionally biased region" description="Basic and acidic residues" evidence="9">
    <location>
        <begin position="173"/>
        <end position="183"/>
    </location>
</feature>
<keyword evidence="6 8" id="KW-0234">DNA repair</keyword>
<dbReference type="SMART" id="SM00734">
    <property type="entry name" value="ZnF_Rad18"/>
    <property type="match status" value="1"/>
</dbReference>
<feature type="compositionally biased region" description="Basic and acidic residues" evidence="9">
    <location>
        <begin position="156"/>
        <end position="166"/>
    </location>
</feature>
<dbReference type="InterPro" id="IPR006642">
    <property type="entry name" value="Rad18_UBZ4"/>
</dbReference>
<feature type="compositionally biased region" description="Basic and acidic residues" evidence="9">
    <location>
        <begin position="272"/>
        <end position="285"/>
    </location>
</feature>
<evidence type="ECO:0000256" key="5">
    <source>
        <dbReference type="ARBA" id="ARBA00022833"/>
    </source>
</evidence>
<feature type="compositionally biased region" description="Low complexity" evidence="9">
    <location>
        <begin position="326"/>
        <end position="337"/>
    </location>
</feature>
<dbReference type="PROSITE" id="PS51908">
    <property type="entry name" value="ZF_UBZ4"/>
    <property type="match status" value="1"/>
</dbReference>
<gene>
    <name evidence="11" type="ORF">BSL78_24629</name>
</gene>
<dbReference type="GO" id="GO:0031593">
    <property type="term" value="F:polyubiquitin modification-dependent protein binding"/>
    <property type="evidence" value="ECO:0007669"/>
    <property type="project" value="TreeGrafter"/>
</dbReference>
<evidence type="ECO:0000256" key="7">
    <source>
        <dbReference type="ARBA" id="ARBA00023242"/>
    </source>
</evidence>
<name>A0A2G8JS01_STIJA</name>
<feature type="region of interest" description="Disordered" evidence="9">
    <location>
        <begin position="259"/>
        <end position="405"/>
    </location>
</feature>
<dbReference type="Pfam" id="PF22934">
    <property type="entry name" value="SPRTN_ZBD"/>
    <property type="match status" value="1"/>
</dbReference>
<dbReference type="GO" id="GO:0004222">
    <property type="term" value="F:metalloendopeptidase activity"/>
    <property type="evidence" value="ECO:0007669"/>
    <property type="project" value="InterPro"/>
</dbReference>
<evidence type="ECO:0000256" key="9">
    <source>
        <dbReference type="SAM" id="MobiDB-lite"/>
    </source>
</evidence>
<dbReference type="FunFam" id="3.30.160.60:FF:000331">
    <property type="entry name" value="E3 ubiquitin-protein ligase RAD18"/>
    <property type="match status" value="1"/>
</dbReference>
<evidence type="ECO:0000256" key="1">
    <source>
        <dbReference type="ARBA" id="ARBA00004123"/>
    </source>
</evidence>
<dbReference type="STRING" id="307972.A0A2G8JS01"/>
<evidence type="ECO:0000256" key="3">
    <source>
        <dbReference type="ARBA" id="ARBA00022763"/>
    </source>
</evidence>
<feature type="non-terminal residue" evidence="11">
    <location>
        <position position="1"/>
    </location>
</feature>
<dbReference type="EMBL" id="MRZV01001348">
    <property type="protein sequence ID" value="PIK38536.1"/>
    <property type="molecule type" value="Genomic_DNA"/>
</dbReference>
<evidence type="ECO:0000313" key="11">
    <source>
        <dbReference type="EMBL" id="PIK38536.1"/>
    </source>
</evidence>
<evidence type="ECO:0000256" key="6">
    <source>
        <dbReference type="ARBA" id="ARBA00023204"/>
    </source>
</evidence>
<sequence length="430" mass="47547">QQDRDGHGPEFCKHKDRINKEAGTKITIYHSFHDEVENYRQHWWRCNGPCQERKPFFGYVKRAMNRAPSHNDTWWADHQRNCGGTFTKIKEPEGYSNKKRKKEANSKEETENETPEKKPKRESHDIRNFIPFGGQGQRLGGSDSTKVNGTSAGETYKPDVVEKENKNPALERGASHEGREQIRRKTLSNNDLGAGVGGSLVKNETDISPTGKANDKDHMQKTYNTKVKRKDSLTNCPNGKDIERRKKKLEELKAIFVSSSEDEDDENVDAYQEERKAGKAKEGVRKVSAVGCGGEAGIERSEDDDARERRKKMGGKDGEWLDGRTSSFSVPSVSGVRSGVGGAVGGAQVIDRGRNRGSSGKDTRDHSSGQNSLHQVVEKMKRVPGVTSGSSQGDAERTSGNEQPTVCCPVCGTRVTESQINGHLDSCLSG</sequence>
<comment type="caution">
    <text evidence="11">The sequence shown here is derived from an EMBL/GenBank/DDBJ whole genome shotgun (WGS) entry which is preliminary data.</text>
</comment>
<dbReference type="GO" id="GO:0006281">
    <property type="term" value="P:DNA repair"/>
    <property type="evidence" value="ECO:0007669"/>
    <property type="project" value="UniProtKB-KW"/>
</dbReference>
<keyword evidence="5" id="KW-0862">Zinc</keyword>
<dbReference type="InterPro" id="IPR055220">
    <property type="entry name" value="SPRTN_ZBD"/>
</dbReference>
<protein>
    <recommendedName>
        <fullName evidence="10">UBZ4-type domain-containing protein</fullName>
    </recommendedName>
</protein>
<dbReference type="AlphaFoldDB" id="A0A2G8JS01"/>
<feature type="compositionally biased region" description="Basic and acidic residues" evidence="9">
    <location>
        <begin position="351"/>
        <end position="367"/>
    </location>
</feature>
<organism evidence="11 12">
    <name type="scientific">Stichopus japonicus</name>
    <name type="common">Sea cucumber</name>
    <dbReference type="NCBI Taxonomy" id="307972"/>
    <lineage>
        <taxon>Eukaryota</taxon>
        <taxon>Metazoa</taxon>
        <taxon>Echinodermata</taxon>
        <taxon>Eleutherozoa</taxon>
        <taxon>Echinozoa</taxon>
        <taxon>Holothuroidea</taxon>
        <taxon>Aspidochirotacea</taxon>
        <taxon>Aspidochirotida</taxon>
        <taxon>Stichopodidae</taxon>
        <taxon>Apostichopus</taxon>
    </lineage>
</organism>
<dbReference type="Proteomes" id="UP000230750">
    <property type="component" value="Unassembled WGS sequence"/>
</dbReference>
<feature type="compositionally biased region" description="Basic and acidic residues" evidence="9">
    <location>
        <begin position="103"/>
        <end position="127"/>
    </location>
</feature>
<keyword evidence="3 8" id="KW-0227">DNA damage</keyword>
<keyword evidence="7" id="KW-0539">Nucleus</keyword>
<dbReference type="PANTHER" id="PTHR21220:SF0">
    <property type="entry name" value="DNA-DEPENDENT METALLOPROTEASE SPRTN"/>
    <property type="match status" value="1"/>
</dbReference>
<evidence type="ECO:0000313" key="12">
    <source>
        <dbReference type="Proteomes" id="UP000230750"/>
    </source>
</evidence>
<dbReference type="GO" id="GO:0005634">
    <property type="term" value="C:nucleus"/>
    <property type="evidence" value="ECO:0007669"/>
    <property type="project" value="UniProtKB-SubCell"/>
</dbReference>
<feature type="compositionally biased region" description="Polar residues" evidence="9">
    <location>
        <begin position="142"/>
        <end position="153"/>
    </location>
</feature>
<evidence type="ECO:0000256" key="8">
    <source>
        <dbReference type="PROSITE-ProRule" id="PRU01256"/>
    </source>
</evidence>
<dbReference type="OrthoDB" id="5236983at2759"/>
<keyword evidence="4 8" id="KW-0863">Zinc-finger</keyword>
<dbReference type="PANTHER" id="PTHR21220">
    <property type="entry name" value="DNA-DEPENDENT METALLOPROTEASE SPRTN"/>
    <property type="match status" value="1"/>
</dbReference>
<comment type="subcellular location">
    <subcellularLocation>
        <location evidence="1">Nucleus</location>
    </subcellularLocation>
</comment>
<evidence type="ECO:0000256" key="2">
    <source>
        <dbReference type="ARBA" id="ARBA00022723"/>
    </source>
</evidence>
<proteinExistence type="predicted"/>
<dbReference type="InterPro" id="IPR044245">
    <property type="entry name" value="Spartan"/>
</dbReference>
<keyword evidence="2" id="KW-0479">Metal-binding</keyword>
<evidence type="ECO:0000259" key="10">
    <source>
        <dbReference type="PROSITE" id="PS51908"/>
    </source>
</evidence>
<feature type="region of interest" description="Disordered" evidence="9">
    <location>
        <begin position="85"/>
        <end position="240"/>
    </location>
</feature>
<dbReference type="GO" id="GO:0008270">
    <property type="term" value="F:zinc ion binding"/>
    <property type="evidence" value="ECO:0007669"/>
    <property type="project" value="UniProtKB-KW"/>
</dbReference>
<evidence type="ECO:0000256" key="4">
    <source>
        <dbReference type="ARBA" id="ARBA00022771"/>
    </source>
</evidence>
<accession>A0A2G8JS01</accession>